<evidence type="ECO:0000313" key="5">
    <source>
        <dbReference type="EMBL" id="SDR16018.1"/>
    </source>
</evidence>
<evidence type="ECO:0000256" key="1">
    <source>
        <dbReference type="SAM" id="Coils"/>
    </source>
</evidence>
<dbReference type="InterPro" id="IPR029101">
    <property type="entry name" value="Sigma_reg_N"/>
</dbReference>
<reference evidence="5 6" key="1">
    <citation type="submission" date="2016-10" db="EMBL/GenBank/DDBJ databases">
        <authorList>
            <person name="de Groot N.N."/>
        </authorList>
    </citation>
    <scope>NUCLEOTIDE SEQUENCE [LARGE SCALE GENOMIC DNA]</scope>
    <source>
        <strain evidence="5 6">CGMCC 1.10449</strain>
    </source>
</reference>
<keyword evidence="6" id="KW-1185">Reference proteome</keyword>
<dbReference type="RefSeq" id="WP_092494545.1">
    <property type="nucleotide sequence ID" value="NZ_FNKD01000007.1"/>
</dbReference>
<keyword evidence="2" id="KW-0472">Membrane</keyword>
<protein>
    <submittedName>
        <fullName evidence="5">Sigma factor regulator N-terminal</fullName>
    </submittedName>
</protein>
<keyword evidence="2" id="KW-0812">Transmembrane</keyword>
<accession>A0A1H1GSZ6</accession>
<name>A0A1H1GSZ6_9BACI</name>
<proteinExistence type="predicted"/>
<sequence length="380" mass="43968">MSDEFSRKLEAYEKGELAEQELEEFEKELEKLESYQKLLENKPDEQTGSSISDKKQKKIVRKGKWKARLQTAFTALGIFIVFTILSSILTAVYFSWGNPDRVQVFREVVDHTLTVTDPYGYLDGSSTNTKPYYSLEARRDIKKQIGNETIKVGELEVNFIFSLMTFPERSYMGNKSQNQPAFFSHPKSDESFNSDWDQLEKLPEGTVVSAYVSFDELMESKDVEQLFSEKDMRLLWLAVDTGIESDRNHGMFFDPIGFPSTPIWHEDDMITQSRKKEEGLFGSKTVSESASSPGYTEGDQDMLHDQFMKTLYFLQDHEKKANRLSLGKLHLEKRIDYLENNGILHYGTVITGPTKQILKLQDEPSIEKLEVDEVEFWNWE</sequence>
<keyword evidence="1" id="KW-0175">Coiled coil</keyword>
<evidence type="ECO:0000256" key="2">
    <source>
        <dbReference type="SAM" id="Phobius"/>
    </source>
</evidence>
<feature type="domain" description="Sigma factor regulator N-terminal" evidence="4">
    <location>
        <begin position="57"/>
        <end position="150"/>
    </location>
</feature>
<feature type="domain" description="Sigma factor regulator C-terminal" evidence="3">
    <location>
        <begin position="199"/>
        <end position="373"/>
    </location>
</feature>
<dbReference type="InterPro" id="IPR025672">
    <property type="entry name" value="Sigma_reg_C_dom"/>
</dbReference>
<gene>
    <name evidence="5" type="ORF">SAMN05216231_3844</name>
</gene>
<feature type="coiled-coil region" evidence="1">
    <location>
        <begin position="8"/>
        <end position="42"/>
    </location>
</feature>
<dbReference type="Proteomes" id="UP000199444">
    <property type="component" value="Unassembled WGS sequence"/>
</dbReference>
<dbReference type="Pfam" id="PF13800">
    <property type="entry name" value="Sigma_reg_N"/>
    <property type="match status" value="1"/>
</dbReference>
<dbReference type="EMBL" id="FNKD01000007">
    <property type="protein sequence ID" value="SDR16018.1"/>
    <property type="molecule type" value="Genomic_DNA"/>
</dbReference>
<keyword evidence="2" id="KW-1133">Transmembrane helix</keyword>
<organism evidence="5 6">
    <name type="scientific">Virgibacillus salinus</name>
    <dbReference type="NCBI Taxonomy" id="553311"/>
    <lineage>
        <taxon>Bacteria</taxon>
        <taxon>Bacillati</taxon>
        <taxon>Bacillota</taxon>
        <taxon>Bacilli</taxon>
        <taxon>Bacillales</taxon>
        <taxon>Bacillaceae</taxon>
        <taxon>Virgibacillus</taxon>
    </lineage>
</organism>
<dbReference type="Pfam" id="PF13791">
    <property type="entry name" value="Sigma_reg_C"/>
    <property type="match status" value="1"/>
</dbReference>
<dbReference type="AlphaFoldDB" id="A0A1H1GSZ6"/>
<evidence type="ECO:0000313" key="6">
    <source>
        <dbReference type="Proteomes" id="UP000199444"/>
    </source>
</evidence>
<feature type="transmembrane region" description="Helical" evidence="2">
    <location>
        <begin position="71"/>
        <end position="96"/>
    </location>
</feature>
<evidence type="ECO:0000259" key="3">
    <source>
        <dbReference type="Pfam" id="PF13791"/>
    </source>
</evidence>
<dbReference type="STRING" id="553311.SAMN05216231_3844"/>
<evidence type="ECO:0000259" key="4">
    <source>
        <dbReference type="Pfam" id="PF13800"/>
    </source>
</evidence>